<dbReference type="SMART" id="SM00928">
    <property type="entry name" value="NADH_4Fe-4S"/>
    <property type="match status" value="1"/>
</dbReference>
<evidence type="ECO:0000313" key="5">
    <source>
        <dbReference type="EMBL" id="HJD96562.1"/>
    </source>
</evidence>
<evidence type="ECO:0000256" key="3">
    <source>
        <dbReference type="ARBA" id="ARBA00023014"/>
    </source>
</evidence>
<dbReference type="GO" id="GO:0046872">
    <property type="term" value="F:metal ion binding"/>
    <property type="evidence" value="ECO:0007669"/>
    <property type="project" value="UniProtKB-KW"/>
</dbReference>
<evidence type="ECO:0000259" key="4">
    <source>
        <dbReference type="PROSITE" id="PS51379"/>
    </source>
</evidence>
<dbReference type="AlphaFoldDB" id="A0A921AVH2"/>
<keyword evidence="3" id="KW-0411">Iron-sulfur</keyword>
<protein>
    <submittedName>
        <fullName evidence="5">4Fe-4S binding protein</fullName>
    </submittedName>
</protein>
<dbReference type="RefSeq" id="WP_304120962.1">
    <property type="nucleotide sequence ID" value="NZ_DYZA01000051.1"/>
</dbReference>
<dbReference type="Pfam" id="PF13187">
    <property type="entry name" value="Fer4_9"/>
    <property type="match status" value="1"/>
</dbReference>
<name>A0A921AVH2_9BACT</name>
<dbReference type="PANTHER" id="PTHR43578:SF3">
    <property type="entry name" value="NADH-QUINONE OXIDOREDUCTASE SUBUNIT F"/>
    <property type="match status" value="1"/>
</dbReference>
<comment type="caution">
    <text evidence="5">The sequence shown here is derived from an EMBL/GenBank/DDBJ whole genome shotgun (WGS) entry which is preliminary data.</text>
</comment>
<organism evidence="5 6">
    <name type="scientific">Mailhella massiliensis</name>
    <dbReference type="NCBI Taxonomy" id="1903261"/>
    <lineage>
        <taxon>Bacteria</taxon>
        <taxon>Pseudomonadati</taxon>
        <taxon>Thermodesulfobacteriota</taxon>
        <taxon>Desulfovibrionia</taxon>
        <taxon>Desulfovibrionales</taxon>
        <taxon>Desulfovibrionaceae</taxon>
        <taxon>Mailhella</taxon>
    </lineage>
</organism>
<dbReference type="Proteomes" id="UP000698963">
    <property type="component" value="Unassembled WGS sequence"/>
</dbReference>
<evidence type="ECO:0000256" key="1">
    <source>
        <dbReference type="ARBA" id="ARBA00022723"/>
    </source>
</evidence>
<dbReference type="PROSITE" id="PS00198">
    <property type="entry name" value="4FE4S_FER_1"/>
    <property type="match status" value="1"/>
</dbReference>
<dbReference type="EMBL" id="DYZA01000051">
    <property type="protein sequence ID" value="HJD96562.1"/>
    <property type="molecule type" value="Genomic_DNA"/>
</dbReference>
<dbReference type="InterPro" id="IPR019575">
    <property type="entry name" value="Nuop51_4Fe4S-bd"/>
</dbReference>
<reference evidence="5" key="2">
    <citation type="submission" date="2021-09" db="EMBL/GenBank/DDBJ databases">
        <authorList>
            <person name="Gilroy R."/>
        </authorList>
    </citation>
    <scope>NUCLEOTIDE SEQUENCE</scope>
    <source>
        <strain evidence="5">ChiGjej2B2-19336</strain>
    </source>
</reference>
<dbReference type="InterPro" id="IPR017900">
    <property type="entry name" value="4Fe4S_Fe_S_CS"/>
</dbReference>
<dbReference type="Gene3D" id="3.30.70.20">
    <property type="match status" value="2"/>
</dbReference>
<dbReference type="InterPro" id="IPR037207">
    <property type="entry name" value="Nuop51_4Fe4S-bd_sf"/>
</dbReference>
<evidence type="ECO:0000313" key="6">
    <source>
        <dbReference type="Proteomes" id="UP000698963"/>
    </source>
</evidence>
<feature type="domain" description="4Fe-4S ferredoxin-type" evidence="4">
    <location>
        <begin position="135"/>
        <end position="163"/>
    </location>
</feature>
<dbReference type="SUPFAM" id="SSF54862">
    <property type="entry name" value="4Fe-4S ferredoxins"/>
    <property type="match status" value="1"/>
</dbReference>
<dbReference type="Gene3D" id="1.20.1440.230">
    <property type="entry name" value="NADH-ubiquinone oxidoreductase 51kDa subunit, iron-sulphur binding domain"/>
    <property type="match status" value="1"/>
</dbReference>
<dbReference type="InterPro" id="IPR017896">
    <property type="entry name" value="4Fe4S_Fe-S-bd"/>
</dbReference>
<keyword evidence="1" id="KW-0479">Metal-binding</keyword>
<accession>A0A921AVH2</accession>
<keyword evidence="2" id="KW-0408">Iron</keyword>
<gene>
    <name evidence="5" type="ORF">K8W16_02805</name>
</gene>
<evidence type="ECO:0000256" key="2">
    <source>
        <dbReference type="ARBA" id="ARBA00023004"/>
    </source>
</evidence>
<reference evidence="5" key="1">
    <citation type="journal article" date="2021" name="PeerJ">
        <title>Extensive microbial diversity within the chicken gut microbiome revealed by metagenomics and culture.</title>
        <authorList>
            <person name="Gilroy R."/>
            <person name="Ravi A."/>
            <person name="Getino M."/>
            <person name="Pursley I."/>
            <person name="Horton D.L."/>
            <person name="Alikhan N.F."/>
            <person name="Baker D."/>
            <person name="Gharbi K."/>
            <person name="Hall N."/>
            <person name="Watson M."/>
            <person name="Adriaenssens E.M."/>
            <person name="Foster-Nyarko E."/>
            <person name="Jarju S."/>
            <person name="Secka A."/>
            <person name="Antonio M."/>
            <person name="Oren A."/>
            <person name="Chaudhuri R.R."/>
            <person name="La Ragione R."/>
            <person name="Hildebrand F."/>
            <person name="Pallen M.J."/>
        </authorList>
    </citation>
    <scope>NUCLEOTIDE SEQUENCE</scope>
    <source>
        <strain evidence="5">ChiGjej2B2-19336</strain>
    </source>
</reference>
<dbReference type="PROSITE" id="PS51379">
    <property type="entry name" value="4FE4S_FER_2"/>
    <property type="match status" value="2"/>
</dbReference>
<sequence length="163" mass="18000">MEKSSETQKALAVLEKFTSDQCCGKCISCREGTRQMQQILSDSPSPFPEPEEMALLAELGILIEHTARCGLGKSIARQVMSVLNHQGGEERIIEEYLPGPYQELIFFDIDPKRCKGCSKCARNCPVHAINGVVKKPFVIDHATCIKCGTCMMNCKFGAISIKD</sequence>
<dbReference type="PANTHER" id="PTHR43578">
    <property type="entry name" value="NADH-QUINONE OXIDOREDUCTASE SUBUNIT F"/>
    <property type="match status" value="1"/>
</dbReference>
<dbReference type="Pfam" id="PF10589">
    <property type="entry name" value="NADH_4Fe-4S"/>
    <property type="match status" value="1"/>
</dbReference>
<feature type="domain" description="4Fe-4S ferredoxin-type" evidence="4">
    <location>
        <begin position="105"/>
        <end position="134"/>
    </location>
</feature>
<dbReference type="GO" id="GO:0051539">
    <property type="term" value="F:4 iron, 4 sulfur cluster binding"/>
    <property type="evidence" value="ECO:0007669"/>
    <property type="project" value="InterPro"/>
</dbReference>
<proteinExistence type="predicted"/>